<dbReference type="InterPro" id="IPR036188">
    <property type="entry name" value="FAD/NAD-bd_sf"/>
</dbReference>
<feature type="binding site" evidence="9">
    <location>
        <position position="70"/>
    </location>
    <ligand>
        <name>FAD</name>
        <dbReference type="ChEBI" id="CHEBI:57692"/>
    </ligand>
</feature>
<dbReference type="Pfam" id="PF01593">
    <property type="entry name" value="Amino_oxidase"/>
    <property type="match status" value="1"/>
</dbReference>
<evidence type="ECO:0000313" key="12">
    <source>
        <dbReference type="Proteomes" id="UP000199403"/>
    </source>
</evidence>
<dbReference type="PANTHER" id="PTHR10742">
    <property type="entry name" value="FLAVIN MONOAMINE OXIDASE"/>
    <property type="match status" value="1"/>
</dbReference>
<protein>
    <recommendedName>
        <fullName evidence="5">Tryptophan 2-monooxygenase</fullName>
        <ecNumber evidence="4">1.13.12.3</ecNumber>
    </recommendedName>
</protein>
<keyword evidence="7" id="KW-0073">Auxin biosynthesis</keyword>
<feature type="binding site" evidence="9">
    <location>
        <begin position="89"/>
        <end position="90"/>
    </location>
    <ligand>
        <name>FAD</name>
        <dbReference type="ChEBI" id="CHEBI:57692"/>
    </ligand>
</feature>
<dbReference type="EC" id="1.13.12.3" evidence="4"/>
<dbReference type="InterPro" id="IPR050281">
    <property type="entry name" value="Flavin_monoamine_oxidase"/>
</dbReference>
<comment type="cofactor">
    <cofactor evidence="1">
        <name>FAD</name>
        <dbReference type="ChEBI" id="CHEBI:57692"/>
    </cofactor>
</comment>
<dbReference type="PROSITE" id="PS51318">
    <property type="entry name" value="TAT"/>
    <property type="match status" value="1"/>
</dbReference>
<dbReference type="GO" id="GO:0009851">
    <property type="term" value="P:auxin biosynthetic process"/>
    <property type="evidence" value="ECO:0007669"/>
    <property type="project" value="UniProtKB-KW"/>
</dbReference>
<dbReference type="Proteomes" id="UP000199403">
    <property type="component" value="Unassembled WGS sequence"/>
</dbReference>
<dbReference type="InterPro" id="IPR002937">
    <property type="entry name" value="Amino_oxidase"/>
</dbReference>
<dbReference type="AlphaFoldDB" id="A0A1H7B4D9"/>
<accession>A0A1H7B4D9</accession>
<comment type="similarity">
    <text evidence="3">Belongs to the tryptophan 2-monooxygenase family.</text>
</comment>
<sequence length="480" mass="54287">MTYPSHTGTIINHARFHVQLRDNYKHMKRRDFLQATALLGGALTLPAKGYPTFLPAKKPKHVLIIGAGFSGLAAAYKLKKAGVKTTVLEARNRVGGRVFSHQPIKGESQTIELGAEWVGASHERVIELCKEFDLTLFDNRFETDLIYRGNHSKAGTWQLSPEMEAFWDQKTKYWEKLRAKEKQKLDRMDWWRFLSRKGFTDRDIDIRELLDSTDFGESIRKVSSFGAMAEYAESSEKNEMDFKIRGGNDLLAKKMAEALGEASLQLGRKVTRVEQSKEGVTVRCTNGEVYQADQLICTAPTYMVLKIDWHPGLPIAMSDALHALQYARIGKFPIVFSERFWGREDFDCVTDGVGHYFYHGTKDQPGNKGVLVAYAVGDKAEVLHAQPKAARLQLILDTLRPAFGDLRSLVSGETSYYWGKDEYSYGAYAQYGIGQWFNVMPVLKKPFQLVHFAGEHLADWQGFMEGAINSGEEVVEQMLS</sequence>
<keyword evidence="6" id="KW-0560">Oxidoreductase</keyword>
<dbReference type="PRINTS" id="PR00757">
    <property type="entry name" value="AMINEOXDASEF"/>
</dbReference>
<feature type="domain" description="Amine oxidase" evidence="10">
    <location>
        <begin position="69"/>
        <end position="479"/>
    </location>
</feature>
<organism evidence="11 12">
    <name type="scientific">Cyclobacterium xiamenense</name>
    <dbReference type="NCBI Taxonomy" id="1297121"/>
    <lineage>
        <taxon>Bacteria</taxon>
        <taxon>Pseudomonadati</taxon>
        <taxon>Bacteroidota</taxon>
        <taxon>Cytophagia</taxon>
        <taxon>Cytophagales</taxon>
        <taxon>Cyclobacteriaceae</taxon>
        <taxon>Cyclobacterium</taxon>
    </lineage>
</organism>
<evidence type="ECO:0000256" key="5">
    <source>
        <dbReference type="ARBA" id="ARBA00017871"/>
    </source>
</evidence>
<dbReference type="GO" id="GO:0050361">
    <property type="term" value="F:tryptophan 2-monooxygenase activity"/>
    <property type="evidence" value="ECO:0007669"/>
    <property type="project" value="UniProtKB-EC"/>
</dbReference>
<name>A0A1H7B4D9_9BACT</name>
<feature type="binding site" evidence="9">
    <location>
        <position position="455"/>
    </location>
    <ligand>
        <name>FAD</name>
        <dbReference type="ChEBI" id="CHEBI:57692"/>
    </ligand>
</feature>
<evidence type="ECO:0000256" key="3">
    <source>
        <dbReference type="ARBA" id="ARBA00005833"/>
    </source>
</evidence>
<feature type="binding site" evidence="9">
    <location>
        <position position="374"/>
    </location>
    <ligand>
        <name>substrate</name>
    </ligand>
</feature>
<dbReference type="SUPFAM" id="SSF51905">
    <property type="entry name" value="FAD/NAD(P)-binding domain"/>
    <property type="match status" value="1"/>
</dbReference>
<evidence type="ECO:0000313" key="11">
    <source>
        <dbReference type="EMBL" id="SEJ71117.1"/>
    </source>
</evidence>
<evidence type="ECO:0000259" key="10">
    <source>
        <dbReference type="Pfam" id="PF01593"/>
    </source>
</evidence>
<dbReference type="STRING" id="1416801.SAMN05192553_10958"/>
<dbReference type="InterPro" id="IPR001613">
    <property type="entry name" value="Flavin_amine_oxidase"/>
</dbReference>
<proteinExistence type="inferred from homology"/>
<feature type="binding site" evidence="9">
    <location>
        <position position="270"/>
    </location>
    <ligand>
        <name>FAD</name>
        <dbReference type="ChEBI" id="CHEBI:57692"/>
    </ligand>
</feature>
<evidence type="ECO:0000256" key="7">
    <source>
        <dbReference type="ARBA" id="ARBA00023070"/>
    </source>
</evidence>
<evidence type="ECO:0000256" key="6">
    <source>
        <dbReference type="ARBA" id="ARBA00023002"/>
    </source>
</evidence>
<dbReference type="InterPro" id="IPR006311">
    <property type="entry name" value="TAT_signal"/>
</dbReference>
<gene>
    <name evidence="11" type="ORF">SAMN05192553_10958</name>
</gene>
<dbReference type="SUPFAM" id="SSF54373">
    <property type="entry name" value="FAD-linked reductases, C-terminal domain"/>
    <property type="match status" value="1"/>
</dbReference>
<evidence type="ECO:0000256" key="1">
    <source>
        <dbReference type="ARBA" id="ARBA00001974"/>
    </source>
</evidence>
<comment type="catalytic activity">
    <reaction evidence="8">
        <text>L-tryptophan + O2 = indole-3-acetamide + CO2 + H2O</text>
        <dbReference type="Rhea" id="RHEA:16165"/>
        <dbReference type="ChEBI" id="CHEBI:15377"/>
        <dbReference type="ChEBI" id="CHEBI:15379"/>
        <dbReference type="ChEBI" id="CHEBI:16031"/>
        <dbReference type="ChEBI" id="CHEBI:16526"/>
        <dbReference type="ChEBI" id="CHEBI:57912"/>
        <dbReference type="EC" id="1.13.12.3"/>
    </reaction>
</comment>
<evidence type="ECO:0000256" key="8">
    <source>
        <dbReference type="ARBA" id="ARBA00047321"/>
    </source>
</evidence>
<dbReference type="Gene3D" id="3.50.50.60">
    <property type="entry name" value="FAD/NAD(P)-binding domain"/>
    <property type="match status" value="1"/>
</dbReference>
<dbReference type="EMBL" id="FNZH01000009">
    <property type="protein sequence ID" value="SEJ71117.1"/>
    <property type="molecule type" value="Genomic_DNA"/>
</dbReference>
<evidence type="ECO:0000256" key="4">
    <source>
        <dbReference type="ARBA" id="ARBA00012535"/>
    </source>
</evidence>
<evidence type="ECO:0000256" key="9">
    <source>
        <dbReference type="PIRSR" id="PIRSR601613-1"/>
    </source>
</evidence>
<keyword evidence="12" id="KW-1185">Reference proteome</keyword>
<dbReference type="PANTHER" id="PTHR10742:SF410">
    <property type="entry name" value="LYSINE-SPECIFIC HISTONE DEMETHYLASE 2"/>
    <property type="match status" value="1"/>
</dbReference>
<reference evidence="12" key="1">
    <citation type="submission" date="2016-10" db="EMBL/GenBank/DDBJ databases">
        <authorList>
            <person name="Varghese N."/>
            <person name="Submissions S."/>
        </authorList>
    </citation>
    <scope>NUCLEOTIDE SEQUENCE [LARGE SCALE GENOMIC DNA]</scope>
    <source>
        <strain evidence="12">IBRC-M 10761</strain>
    </source>
</reference>
<comment type="pathway">
    <text evidence="2">Plant hormone metabolism; auxin biosynthesis.</text>
</comment>
<evidence type="ECO:0000256" key="2">
    <source>
        <dbReference type="ARBA" id="ARBA00004814"/>
    </source>
</evidence>